<accession>A0A3M7RR90</accession>
<dbReference type="EMBL" id="REGN01002851">
    <property type="protein sequence ID" value="RNA25808.1"/>
    <property type="molecule type" value="Genomic_DNA"/>
</dbReference>
<keyword evidence="2" id="KW-1185">Reference proteome</keyword>
<reference evidence="1 2" key="1">
    <citation type="journal article" date="2018" name="Sci. Rep.">
        <title>Genomic signatures of local adaptation to the degree of environmental predictability in rotifers.</title>
        <authorList>
            <person name="Franch-Gras L."/>
            <person name="Hahn C."/>
            <person name="Garcia-Roger E.M."/>
            <person name="Carmona M.J."/>
            <person name="Serra M."/>
            <person name="Gomez A."/>
        </authorList>
    </citation>
    <scope>NUCLEOTIDE SEQUENCE [LARGE SCALE GENOMIC DNA]</scope>
    <source>
        <strain evidence="1">HYR1</strain>
    </source>
</reference>
<gene>
    <name evidence="1" type="ORF">BpHYR1_004887</name>
</gene>
<sequence>MRFKIDILLMKKIVTKVQKNSICITALFTYVHQETRIIFLNNNNMSLSSAQIKQINNNQSRNLNHNQKRKEFCRISSKDKEWRKNIWSFLYKYKNVKTNVYQVNH</sequence>
<organism evidence="1 2">
    <name type="scientific">Brachionus plicatilis</name>
    <name type="common">Marine rotifer</name>
    <name type="synonym">Brachionus muelleri</name>
    <dbReference type="NCBI Taxonomy" id="10195"/>
    <lineage>
        <taxon>Eukaryota</taxon>
        <taxon>Metazoa</taxon>
        <taxon>Spiralia</taxon>
        <taxon>Gnathifera</taxon>
        <taxon>Rotifera</taxon>
        <taxon>Eurotatoria</taxon>
        <taxon>Monogononta</taxon>
        <taxon>Pseudotrocha</taxon>
        <taxon>Ploima</taxon>
        <taxon>Brachionidae</taxon>
        <taxon>Brachionus</taxon>
    </lineage>
</organism>
<protein>
    <submittedName>
        <fullName evidence="1">Uncharacterized protein</fullName>
    </submittedName>
</protein>
<comment type="caution">
    <text evidence="1">The sequence shown here is derived from an EMBL/GenBank/DDBJ whole genome shotgun (WGS) entry which is preliminary data.</text>
</comment>
<evidence type="ECO:0000313" key="2">
    <source>
        <dbReference type="Proteomes" id="UP000276133"/>
    </source>
</evidence>
<proteinExistence type="predicted"/>
<evidence type="ECO:0000313" key="1">
    <source>
        <dbReference type="EMBL" id="RNA25808.1"/>
    </source>
</evidence>
<dbReference type="Proteomes" id="UP000276133">
    <property type="component" value="Unassembled WGS sequence"/>
</dbReference>
<dbReference type="AlphaFoldDB" id="A0A3M7RR90"/>
<name>A0A3M7RR90_BRAPC</name>